<dbReference type="Proteomes" id="UP000002207">
    <property type="component" value="Chromosome"/>
</dbReference>
<name>C1F1Y4_ACIC5</name>
<evidence type="ECO:0000256" key="1">
    <source>
        <dbReference type="ARBA" id="ARBA00007613"/>
    </source>
</evidence>
<dbReference type="PROSITE" id="PS51257">
    <property type="entry name" value="PROKAR_LIPOPROTEIN"/>
    <property type="match status" value="1"/>
</dbReference>
<accession>C1F1Y4</accession>
<dbReference type="KEGG" id="aca:ACP_2531"/>
<evidence type="ECO:0000313" key="3">
    <source>
        <dbReference type="EMBL" id="ACO32272.1"/>
    </source>
</evidence>
<dbReference type="EMBL" id="CP001472">
    <property type="protein sequence ID" value="ACO32272.1"/>
    <property type="molecule type" value="Genomic_DNA"/>
</dbReference>
<dbReference type="GO" id="GO:0015562">
    <property type="term" value="F:efflux transmembrane transporter activity"/>
    <property type="evidence" value="ECO:0007669"/>
    <property type="project" value="InterPro"/>
</dbReference>
<dbReference type="InterPro" id="IPR003423">
    <property type="entry name" value="OMP_efflux"/>
</dbReference>
<keyword evidence="2 3" id="KW-0449">Lipoprotein</keyword>
<organism evidence="3 4">
    <name type="scientific">Acidobacterium capsulatum (strain ATCC 51196 / DSM 11244 / BCRC 80197 / JCM 7670 / NBRC 15755 / NCIMB 13165 / 161)</name>
    <dbReference type="NCBI Taxonomy" id="240015"/>
    <lineage>
        <taxon>Bacteria</taxon>
        <taxon>Pseudomonadati</taxon>
        <taxon>Acidobacteriota</taxon>
        <taxon>Terriglobia</taxon>
        <taxon>Terriglobales</taxon>
        <taxon>Acidobacteriaceae</taxon>
        <taxon>Acidobacterium</taxon>
    </lineage>
</organism>
<dbReference type="eggNOG" id="COG1538">
    <property type="taxonomic scope" value="Bacteria"/>
</dbReference>
<keyword evidence="2" id="KW-0564">Palmitate</keyword>
<dbReference type="PANTHER" id="PTHR30203">
    <property type="entry name" value="OUTER MEMBRANE CATION EFFLUX PROTEIN"/>
    <property type="match status" value="1"/>
</dbReference>
<keyword evidence="2" id="KW-0732">Signal</keyword>
<dbReference type="HOGENOM" id="CLU_012817_13_1_0"/>
<dbReference type="STRING" id="240015.ACP_2531"/>
<dbReference type="InParanoid" id="C1F1Y4"/>
<dbReference type="InterPro" id="IPR010131">
    <property type="entry name" value="MdtP/NodT-like"/>
</dbReference>
<dbReference type="Pfam" id="PF02321">
    <property type="entry name" value="OEP"/>
    <property type="match status" value="2"/>
</dbReference>
<protein>
    <submittedName>
        <fullName evidence="3">RND efflux system, outer membrane lipoprotein, NodT family</fullName>
    </submittedName>
</protein>
<dbReference type="Gene3D" id="2.20.200.10">
    <property type="entry name" value="Outer membrane efflux proteins (OEP)"/>
    <property type="match status" value="1"/>
</dbReference>
<evidence type="ECO:0000256" key="2">
    <source>
        <dbReference type="RuleBase" id="RU362097"/>
    </source>
</evidence>
<keyword evidence="2" id="KW-1134">Transmembrane beta strand</keyword>
<dbReference type="SUPFAM" id="SSF56954">
    <property type="entry name" value="Outer membrane efflux proteins (OEP)"/>
    <property type="match status" value="1"/>
</dbReference>
<dbReference type="GO" id="GO:0005886">
    <property type="term" value="C:plasma membrane"/>
    <property type="evidence" value="ECO:0007669"/>
    <property type="project" value="UniProtKB-SubCell"/>
</dbReference>
<dbReference type="PANTHER" id="PTHR30203:SF33">
    <property type="entry name" value="BLR4455 PROTEIN"/>
    <property type="match status" value="1"/>
</dbReference>
<keyword evidence="2" id="KW-0472">Membrane</keyword>
<dbReference type="AlphaFoldDB" id="C1F1Y4"/>
<evidence type="ECO:0000313" key="4">
    <source>
        <dbReference type="Proteomes" id="UP000002207"/>
    </source>
</evidence>
<feature type="chain" id="PRO_5001437457" evidence="2">
    <location>
        <begin position="26"/>
        <end position="495"/>
    </location>
</feature>
<feature type="signal peptide" evidence="2">
    <location>
        <begin position="1"/>
        <end position="25"/>
    </location>
</feature>
<comment type="similarity">
    <text evidence="1 2">Belongs to the outer membrane factor (OMF) (TC 1.B.17) family.</text>
</comment>
<sequence length="495" mass="54013">MRRNTSISRGAFYKGVLLAGCLAFAVAGCAPGPAYRRATVPLAPAYQEAMGAQWVPASSESATLREDWWMQYHDATLNRLEAQVDASNQTLAAATANYFAARAAMRAARAQYWPAATLAPSITQQRIAAIAIPGIKNTGFETAEYQFPLTASWEPDLWARVRKTVASSFYAAQASAAERANVRLLAHAALAAAYFELRGVEEQQCILQETVHAWQQEMDVTRHLYRHGLSNEEALAAVESQLKASQAQESLLYSSRAQYLHSIAVLMGESPSRFKLEPGSEPISLPVTPTGVPAELLQRRPDIAEAERMMAQANAQIGVARSAYFPNVTLSGTAGFQSLSAANWFLWPSRFWSAGPSAAETLFDAGARRANVQQYRSLYDAAVANYRQTTLTAFQQVEDQLAALHALAATRVQQQAAVEAASRALSETQTRYAAGLDPYVNVLTAQITWLSYRQNEATLQTQQQIASVQLIEALGGGWNASELPSRKQVVHIKTP</sequence>
<keyword evidence="2" id="KW-0812">Transmembrane</keyword>
<keyword evidence="4" id="KW-1185">Reference proteome</keyword>
<reference evidence="3 4" key="1">
    <citation type="journal article" date="2009" name="Appl. Environ. Microbiol.">
        <title>Three genomes from the phylum Acidobacteria provide insight into the lifestyles of these microorganisms in soils.</title>
        <authorList>
            <person name="Ward N.L."/>
            <person name="Challacombe J.F."/>
            <person name="Janssen P.H."/>
            <person name="Henrissat B."/>
            <person name="Coutinho P.M."/>
            <person name="Wu M."/>
            <person name="Xie G."/>
            <person name="Haft D.H."/>
            <person name="Sait M."/>
            <person name="Badger J."/>
            <person name="Barabote R.D."/>
            <person name="Bradley B."/>
            <person name="Brettin T.S."/>
            <person name="Brinkac L.M."/>
            <person name="Bruce D."/>
            <person name="Creasy T."/>
            <person name="Daugherty S.C."/>
            <person name="Davidsen T.M."/>
            <person name="DeBoy R.T."/>
            <person name="Detter J.C."/>
            <person name="Dodson R.J."/>
            <person name="Durkin A.S."/>
            <person name="Ganapathy A."/>
            <person name="Gwinn-Giglio M."/>
            <person name="Han C.S."/>
            <person name="Khouri H."/>
            <person name="Kiss H."/>
            <person name="Kothari S.P."/>
            <person name="Madupu R."/>
            <person name="Nelson K.E."/>
            <person name="Nelson W.C."/>
            <person name="Paulsen I."/>
            <person name="Penn K."/>
            <person name="Ren Q."/>
            <person name="Rosovitz M.J."/>
            <person name="Selengut J.D."/>
            <person name="Shrivastava S."/>
            <person name="Sullivan S.A."/>
            <person name="Tapia R."/>
            <person name="Thompson L.S."/>
            <person name="Watkins K.L."/>
            <person name="Yang Q."/>
            <person name="Yu C."/>
            <person name="Zafar N."/>
            <person name="Zhou L."/>
            <person name="Kuske C.R."/>
        </authorList>
    </citation>
    <scope>NUCLEOTIDE SEQUENCE [LARGE SCALE GENOMIC DNA]</scope>
    <source>
        <strain evidence="4">ATCC 51196 / DSM 11244 / BCRC 80197 / JCM 7670 / NBRC 15755 / NCIMB 13165 / 161</strain>
    </source>
</reference>
<gene>
    <name evidence="3" type="ordered locus">ACP_2531</name>
</gene>
<proteinExistence type="inferred from homology"/>
<comment type="subcellular location">
    <subcellularLocation>
        <location evidence="2">Cell membrane</location>
        <topology evidence="2">Lipid-anchor</topology>
    </subcellularLocation>
</comment>
<dbReference type="NCBIfam" id="TIGR01845">
    <property type="entry name" value="outer_NodT"/>
    <property type="match status" value="1"/>
</dbReference>
<dbReference type="Gene3D" id="1.20.1600.10">
    <property type="entry name" value="Outer membrane efflux proteins (OEP)"/>
    <property type="match status" value="1"/>
</dbReference>